<evidence type="ECO:0000313" key="2">
    <source>
        <dbReference type="EMBL" id="MDX5992834.1"/>
    </source>
</evidence>
<dbReference type="Proteomes" id="UP000182413">
    <property type="component" value="Unassembled WGS sequence"/>
</dbReference>
<protein>
    <submittedName>
        <fullName evidence="3">TIGR02444 family protein</fullName>
    </submittedName>
</protein>
<keyword evidence="1" id="KW-0175">Coiled coil</keyword>
<reference evidence="2 5" key="2">
    <citation type="submission" date="2023-11" db="EMBL/GenBank/DDBJ databases">
        <title>MicrobeMod: A computational toolkit for identifying prokaryotic methylation and restriction-modification with nanopore sequencing.</title>
        <authorList>
            <person name="Crits-Christoph A."/>
            <person name="Kang S.C."/>
            <person name="Lee H."/>
            <person name="Ostrov N."/>
        </authorList>
    </citation>
    <scope>NUCLEOTIDE SEQUENCE [LARGE SCALE GENOMIC DNA]</scope>
    <source>
        <strain evidence="2 5">ATCC BAA-571</strain>
    </source>
</reference>
<reference evidence="3 4" key="1">
    <citation type="submission" date="2016-10" db="EMBL/GenBank/DDBJ databases">
        <authorList>
            <person name="de Groot N.N."/>
        </authorList>
    </citation>
    <scope>NUCLEOTIDE SEQUENCE [LARGE SCALE GENOMIC DNA]</scope>
    <source>
        <strain evidence="3 4">JCM 10630</strain>
    </source>
</reference>
<dbReference type="EMBL" id="FNAE01000002">
    <property type="protein sequence ID" value="SDE40020.1"/>
    <property type="molecule type" value="Genomic_DNA"/>
</dbReference>
<dbReference type="RefSeq" id="WP_074677863.1">
    <property type="nucleotide sequence ID" value="NZ_CBCSET010000009.1"/>
</dbReference>
<dbReference type="AlphaFoldDB" id="A0A1G7CMP1"/>
<evidence type="ECO:0000256" key="1">
    <source>
        <dbReference type="SAM" id="Coils"/>
    </source>
</evidence>
<dbReference type="NCBIfam" id="TIGR02444">
    <property type="entry name" value="TIGR02444 family protein"/>
    <property type="match status" value="1"/>
</dbReference>
<dbReference type="Proteomes" id="UP001278050">
    <property type="component" value="Unassembled WGS sequence"/>
</dbReference>
<dbReference type="Pfam" id="PF09523">
    <property type="entry name" value="DUF2390"/>
    <property type="match status" value="1"/>
</dbReference>
<keyword evidence="5" id="KW-1185">Reference proteome</keyword>
<dbReference type="InterPro" id="IPR012659">
    <property type="entry name" value="CHP02444"/>
</dbReference>
<evidence type="ECO:0000313" key="4">
    <source>
        <dbReference type="Proteomes" id="UP000182413"/>
    </source>
</evidence>
<proteinExistence type="predicted"/>
<dbReference type="EMBL" id="JAWXXP010000001">
    <property type="protein sequence ID" value="MDX5992834.1"/>
    <property type="molecule type" value="Genomic_DNA"/>
</dbReference>
<feature type="coiled-coil region" evidence="1">
    <location>
        <begin position="80"/>
        <end position="107"/>
    </location>
</feature>
<evidence type="ECO:0000313" key="5">
    <source>
        <dbReference type="Proteomes" id="UP001278050"/>
    </source>
</evidence>
<evidence type="ECO:0000313" key="3">
    <source>
        <dbReference type="EMBL" id="SDE40020.1"/>
    </source>
</evidence>
<dbReference type="OrthoDB" id="5795846at2"/>
<sequence length="147" mass="16410">MQDLWNFALELYARAGVEQACLELQETGSDVCLLLTGAWLQQRGVRCLDERLRALQEVAGPWQREVIAPLRQTRRDWRAAAEQDAERAALREQIKKLELQAERVLLGRLQALAEGWPSEAGEGDWLVPLAGGDSAALQVLRDAVNPP</sequence>
<gene>
    <name evidence="3" type="ORF">SAMN05216575_102558</name>
    <name evidence="2" type="ORF">SIM71_12270</name>
</gene>
<name>A0A1G7CMP1_9GAMM</name>
<accession>A0A1G7CMP1</accession>
<organism evidence="3 4">
    <name type="scientific">Ectopseudomonas alcaliphila</name>
    <dbReference type="NCBI Taxonomy" id="101564"/>
    <lineage>
        <taxon>Bacteria</taxon>
        <taxon>Pseudomonadati</taxon>
        <taxon>Pseudomonadota</taxon>
        <taxon>Gammaproteobacteria</taxon>
        <taxon>Pseudomonadales</taxon>
        <taxon>Pseudomonadaceae</taxon>
        <taxon>Ectopseudomonas</taxon>
    </lineage>
</organism>